<sequence>MEVAMLPREERRRLQEIEQQLADDDPRLARKMNQTSTVGYLRARLSVRTLLAAVSGVLAVACLFLGEGGAVVTAVVTAGLLLLANTVQLRAD</sequence>
<comment type="caution">
    <text evidence="2">The sequence shown here is derived from an EMBL/GenBank/DDBJ whole genome shotgun (WGS) entry which is preliminary data.</text>
</comment>
<keyword evidence="1" id="KW-1133">Transmembrane helix</keyword>
<evidence type="ECO:0000256" key="1">
    <source>
        <dbReference type="SAM" id="Phobius"/>
    </source>
</evidence>
<accession>A0ABW2LF88</accession>
<dbReference type="RefSeq" id="WP_380663125.1">
    <property type="nucleotide sequence ID" value="NZ_JBHTCJ010000001.1"/>
</dbReference>
<feature type="transmembrane region" description="Helical" evidence="1">
    <location>
        <begin position="50"/>
        <end position="83"/>
    </location>
</feature>
<proteinExistence type="predicted"/>
<name>A0ABW2LF88_9PSEU</name>
<evidence type="ECO:0000313" key="3">
    <source>
        <dbReference type="Proteomes" id="UP001596504"/>
    </source>
</evidence>
<keyword evidence="3" id="KW-1185">Reference proteome</keyword>
<evidence type="ECO:0000313" key="2">
    <source>
        <dbReference type="EMBL" id="MFC7340003.1"/>
    </source>
</evidence>
<dbReference type="InterPro" id="IPR021401">
    <property type="entry name" value="DUF3040"/>
</dbReference>
<dbReference type="Proteomes" id="UP001596504">
    <property type="component" value="Unassembled WGS sequence"/>
</dbReference>
<organism evidence="2 3">
    <name type="scientific">Saccharopolyspora griseoalba</name>
    <dbReference type="NCBI Taxonomy" id="1431848"/>
    <lineage>
        <taxon>Bacteria</taxon>
        <taxon>Bacillati</taxon>
        <taxon>Actinomycetota</taxon>
        <taxon>Actinomycetes</taxon>
        <taxon>Pseudonocardiales</taxon>
        <taxon>Pseudonocardiaceae</taxon>
        <taxon>Saccharopolyspora</taxon>
    </lineage>
</organism>
<gene>
    <name evidence="2" type="ORF">ACFQRI_01170</name>
</gene>
<dbReference type="Pfam" id="PF11239">
    <property type="entry name" value="DUF3040"/>
    <property type="match status" value="1"/>
</dbReference>
<dbReference type="EMBL" id="JBHTCJ010000001">
    <property type="protein sequence ID" value="MFC7340003.1"/>
    <property type="molecule type" value="Genomic_DNA"/>
</dbReference>
<keyword evidence="1" id="KW-0812">Transmembrane</keyword>
<keyword evidence="1" id="KW-0472">Membrane</keyword>
<protein>
    <submittedName>
        <fullName evidence="2">DUF3040 domain-containing protein</fullName>
    </submittedName>
</protein>
<reference evidence="3" key="1">
    <citation type="journal article" date="2019" name="Int. J. Syst. Evol. Microbiol.">
        <title>The Global Catalogue of Microorganisms (GCM) 10K type strain sequencing project: providing services to taxonomists for standard genome sequencing and annotation.</title>
        <authorList>
            <consortium name="The Broad Institute Genomics Platform"/>
            <consortium name="The Broad Institute Genome Sequencing Center for Infectious Disease"/>
            <person name="Wu L."/>
            <person name="Ma J."/>
        </authorList>
    </citation>
    <scope>NUCLEOTIDE SEQUENCE [LARGE SCALE GENOMIC DNA]</scope>
    <source>
        <strain evidence="3">WLHS5</strain>
    </source>
</reference>